<evidence type="ECO:0000313" key="5">
    <source>
        <dbReference type="EMBL" id="KAF1944802.1"/>
    </source>
</evidence>
<feature type="region of interest" description="Disordered" evidence="2">
    <location>
        <begin position="977"/>
        <end position="996"/>
    </location>
</feature>
<dbReference type="Proteomes" id="UP000800038">
    <property type="component" value="Unassembled WGS sequence"/>
</dbReference>
<feature type="compositionally biased region" description="Acidic residues" evidence="2">
    <location>
        <begin position="498"/>
        <end position="513"/>
    </location>
</feature>
<feature type="region of interest" description="Disordered" evidence="2">
    <location>
        <begin position="161"/>
        <end position="193"/>
    </location>
</feature>
<accession>A0A6A5SYN5</accession>
<feature type="region of interest" description="Disordered" evidence="2">
    <location>
        <begin position="230"/>
        <end position="271"/>
    </location>
</feature>
<feature type="coiled-coil region" evidence="1">
    <location>
        <begin position="760"/>
        <end position="846"/>
    </location>
</feature>
<evidence type="ECO:0000259" key="4">
    <source>
        <dbReference type="Pfam" id="PF25078"/>
    </source>
</evidence>
<evidence type="ECO:0000313" key="6">
    <source>
        <dbReference type="Proteomes" id="UP000800038"/>
    </source>
</evidence>
<dbReference type="Pfam" id="PF15456">
    <property type="entry name" value="Uds1"/>
    <property type="match status" value="1"/>
</dbReference>
<feature type="compositionally biased region" description="Basic and acidic residues" evidence="2">
    <location>
        <begin position="235"/>
        <end position="249"/>
    </location>
</feature>
<dbReference type="EMBL" id="ML976014">
    <property type="protein sequence ID" value="KAF1944802.1"/>
    <property type="molecule type" value="Genomic_DNA"/>
</dbReference>
<feature type="domain" description="Up-regulated during septation protein 1" evidence="3">
    <location>
        <begin position="100"/>
        <end position="229"/>
    </location>
</feature>
<organism evidence="5 6">
    <name type="scientific">Clathrospora elynae</name>
    <dbReference type="NCBI Taxonomy" id="706981"/>
    <lineage>
        <taxon>Eukaryota</taxon>
        <taxon>Fungi</taxon>
        <taxon>Dikarya</taxon>
        <taxon>Ascomycota</taxon>
        <taxon>Pezizomycotina</taxon>
        <taxon>Dothideomycetes</taxon>
        <taxon>Pleosporomycetidae</taxon>
        <taxon>Pleosporales</taxon>
        <taxon>Diademaceae</taxon>
        <taxon>Clathrospora</taxon>
    </lineage>
</organism>
<name>A0A6A5SYN5_9PLEO</name>
<feature type="compositionally biased region" description="Basic and acidic residues" evidence="2">
    <location>
        <begin position="182"/>
        <end position="193"/>
    </location>
</feature>
<feature type="compositionally biased region" description="Basic and acidic residues" evidence="2">
    <location>
        <begin position="696"/>
        <end position="706"/>
    </location>
</feature>
<protein>
    <submittedName>
        <fullName evidence="5">Uncharacterized protein</fullName>
    </submittedName>
</protein>
<feature type="region of interest" description="Disordered" evidence="2">
    <location>
        <begin position="495"/>
        <end position="518"/>
    </location>
</feature>
<feature type="compositionally biased region" description="Polar residues" evidence="2">
    <location>
        <begin position="685"/>
        <end position="694"/>
    </location>
</feature>
<evidence type="ECO:0000259" key="3">
    <source>
        <dbReference type="Pfam" id="PF15456"/>
    </source>
</evidence>
<evidence type="ECO:0000256" key="1">
    <source>
        <dbReference type="SAM" id="Coils"/>
    </source>
</evidence>
<dbReference type="Pfam" id="PF25078">
    <property type="entry name" value="DUF7801"/>
    <property type="match status" value="1"/>
</dbReference>
<dbReference type="InterPro" id="IPR056703">
    <property type="entry name" value="DUF7801"/>
</dbReference>
<evidence type="ECO:0000256" key="2">
    <source>
        <dbReference type="SAM" id="MobiDB-lite"/>
    </source>
</evidence>
<feature type="coiled-coil region" evidence="1">
    <location>
        <begin position="875"/>
        <end position="916"/>
    </location>
</feature>
<feature type="domain" description="DUF7801" evidence="4">
    <location>
        <begin position="770"/>
        <end position="919"/>
    </location>
</feature>
<feature type="region of interest" description="Disordered" evidence="2">
    <location>
        <begin position="679"/>
        <end position="706"/>
    </location>
</feature>
<dbReference type="AlphaFoldDB" id="A0A6A5SYN5"/>
<keyword evidence="1" id="KW-0175">Coiled coil</keyword>
<gene>
    <name evidence="5" type="ORF">EJ02DRAFT_78806</name>
</gene>
<feature type="compositionally biased region" description="Basic residues" evidence="2">
    <location>
        <begin position="161"/>
        <end position="172"/>
    </location>
</feature>
<reference evidence="5" key="1">
    <citation type="journal article" date="2020" name="Stud. Mycol.">
        <title>101 Dothideomycetes genomes: a test case for predicting lifestyles and emergence of pathogens.</title>
        <authorList>
            <person name="Haridas S."/>
            <person name="Albert R."/>
            <person name="Binder M."/>
            <person name="Bloem J."/>
            <person name="Labutti K."/>
            <person name="Salamov A."/>
            <person name="Andreopoulos B."/>
            <person name="Baker S."/>
            <person name="Barry K."/>
            <person name="Bills G."/>
            <person name="Bluhm B."/>
            <person name="Cannon C."/>
            <person name="Castanera R."/>
            <person name="Culley D."/>
            <person name="Daum C."/>
            <person name="Ezra D."/>
            <person name="Gonzalez J."/>
            <person name="Henrissat B."/>
            <person name="Kuo A."/>
            <person name="Liang C."/>
            <person name="Lipzen A."/>
            <person name="Lutzoni F."/>
            <person name="Magnuson J."/>
            <person name="Mondo S."/>
            <person name="Nolan M."/>
            <person name="Ohm R."/>
            <person name="Pangilinan J."/>
            <person name="Park H.-J."/>
            <person name="Ramirez L."/>
            <person name="Alfaro M."/>
            <person name="Sun H."/>
            <person name="Tritt A."/>
            <person name="Yoshinaga Y."/>
            <person name="Zwiers L.-H."/>
            <person name="Turgeon B."/>
            <person name="Goodwin S."/>
            <person name="Spatafora J."/>
            <person name="Crous P."/>
            <person name="Grigoriev I."/>
        </authorList>
    </citation>
    <scope>NUCLEOTIDE SEQUENCE</scope>
    <source>
        <strain evidence="5">CBS 161.51</strain>
    </source>
</reference>
<proteinExistence type="predicted"/>
<dbReference type="SUPFAM" id="SSF57997">
    <property type="entry name" value="Tropomyosin"/>
    <property type="match status" value="1"/>
</dbReference>
<dbReference type="OrthoDB" id="5569911at2759"/>
<dbReference type="InterPro" id="IPR029191">
    <property type="entry name" value="Uds1"/>
</dbReference>
<keyword evidence="6" id="KW-1185">Reference proteome</keyword>
<feature type="compositionally biased region" description="Polar residues" evidence="2">
    <location>
        <begin position="987"/>
        <end position="996"/>
    </location>
</feature>
<sequence length="996" mass="112419">MTNNGLRTQYPYIGDALSPRPLYDFPSPTSNYPSGIGAASPNFFPMAYQISPRFGASAFIPPPDVFGDARRETVRANGAYTPRDSRKRSSEVLNTDPVAMHLLLETAMGDSQHFDMLTVEDVDALKQEQKALDTRLGTVRKKLESETKIRDATRSLGRLASKKGGVHKRGRGSKGSNTVQEYDEKSQEGLESSNKKVEEFIRELLEIESRMRMIDMQLLMHTAAVLQLTHKGAKRRDEHSEVSEDRFGRPDSPASLNAYEDRRTNSMHGGGFDERSFYRSPENLDNLMSVLQNGTHHQTESIDRPDEALISTAKRLQELNERLRTLIIEADPERDQDFSLPPLPLEGTPDASTVDRQLDFLDQSLRNISAEQVNMRSTSRHTLSEVEGRLEGINNQLYAVLSRSDTEQADKTLPPPPITGGGSTEQLNYMEHSFYNLEQIQYSLNEQINLLRSRGGSGEDSEKAEKYETTLQGLWQIILAGEEDARERKRERRRLLAEDPDADEQLSPDEDSNPNESFSLPAFSAKVQWLFSRATSLKDKQSVLIRQIKQQRELNSKSDAQKEADFERLNEQVLSARSEKKSMEGELERAMNQLQQFDEQETGAELQVLRETQERNAELEAQLINVQERLVTFETELKQASERTTAYENQLKDVQERAVAFQNQLQDAEQRAAVYMEELKDQQDRSTASNISSQEAEERNAGYEAQVRDAQERALTLENKLREAQDDARVEAAAIQAELVDSAEKITQATVALTTVTAEKEAAEARSLDATNTLNAKEQEFRSLEGEIVRLTTELTFAKAELDGAYGTRAQRAADSAANPAIKRELDELIEQNQALLGEVEALRKVQDIASQSEVEARHSERTLKAELSGMAAEYEALTRDAIQNEKDREVLESQIDKLRDEKEALERELSDEKVKMLGVRSPSTPNGVGQLDMGATSIRMLREDFRKMMRDRTAEGLKALRAEQEERRKLEAVVRQLRKDAMPQRSGLSRATTAQ</sequence>